<feature type="region of interest" description="Disordered" evidence="1">
    <location>
        <begin position="127"/>
        <end position="157"/>
    </location>
</feature>
<reference evidence="2 3" key="1">
    <citation type="submission" date="2024-10" db="EMBL/GenBank/DDBJ databases">
        <title>The Natural Products Discovery Center: Release of the First 8490 Sequenced Strains for Exploring Actinobacteria Biosynthetic Diversity.</title>
        <authorList>
            <person name="Kalkreuter E."/>
            <person name="Kautsar S.A."/>
            <person name="Yang D."/>
            <person name="Bader C.D."/>
            <person name="Teijaro C.N."/>
            <person name="Fluegel L."/>
            <person name="Davis C.M."/>
            <person name="Simpson J.R."/>
            <person name="Lauterbach L."/>
            <person name="Steele A.D."/>
            <person name="Gui C."/>
            <person name="Meng S."/>
            <person name="Li G."/>
            <person name="Viehrig K."/>
            <person name="Ye F."/>
            <person name="Su P."/>
            <person name="Kiefer A.F."/>
            <person name="Nichols A."/>
            <person name="Cepeda A.J."/>
            <person name="Yan W."/>
            <person name="Fan B."/>
            <person name="Jiang Y."/>
            <person name="Adhikari A."/>
            <person name="Zheng C.-J."/>
            <person name="Schuster L."/>
            <person name="Cowan T.M."/>
            <person name="Smanski M.J."/>
            <person name="Chevrette M.G."/>
            <person name="De Carvalho L.P.S."/>
            <person name="Shen B."/>
        </authorList>
    </citation>
    <scope>NUCLEOTIDE SEQUENCE [LARGE SCALE GENOMIC DNA]</scope>
    <source>
        <strain evidence="2 3">NPDC002173</strain>
    </source>
</reference>
<evidence type="ECO:0000256" key="1">
    <source>
        <dbReference type="SAM" id="MobiDB-lite"/>
    </source>
</evidence>
<feature type="compositionally biased region" description="Basic and acidic residues" evidence="1">
    <location>
        <begin position="1"/>
        <end position="11"/>
    </location>
</feature>
<feature type="region of interest" description="Disordered" evidence="1">
    <location>
        <begin position="1"/>
        <end position="56"/>
    </location>
</feature>
<accession>A0ABW6T0F5</accession>
<comment type="caution">
    <text evidence="2">The sequence shown here is derived from an EMBL/GenBank/DDBJ whole genome shotgun (WGS) entry which is preliminary data.</text>
</comment>
<dbReference type="EMBL" id="JBIASD010000035">
    <property type="protein sequence ID" value="MFF3670759.1"/>
    <property type="molecule type" value="Genomic_DNA"/>
</dbReference>
<protein>
    <submittedName>
        <fullName evidence="2">Uncharacterized protein</fullName>
    </submittedName>
</protein>
<gene>
    <name evidence="2" type="ORF">ACFYXI_34745</name>
</gene>
<feature type="compositionally biased region" description="Basic and acidic residues" evidence="1">
    <location>
        <begin position="24"/>
        <end position="42"/>
    </location>
</feature>
<feature type="compositionally biased region" description="Polar residues" evidence="1">
    <location>
        <begin position="147"/>
        <end position="157"/>
    </location>
</feature>
<evidence type="ECO:0000313" key="3">
    <source>
        <dbReference type="Proteomes" id="UP001602013"/>
    </source>
</evidence>
<dbReference type="RefSeq" id="WP_387416969.1">
    <property type="nucleotide sequence ID" value="NZ_JBIASD010000035.1"/>
</dbReference>
<organism evidence="2 3">
    <name type="scientific">Microtetraspora malaysiensis</name>
    <dbReference type="NCBI Taxonomy" id="161358"/>
    <lineage>
        <taxon>Bacteria</taxon>
        <taxon>Bacillati</taxon>
        <taxon>Actinomycetota</taxon>
        <taxon>Actinomycetes</taxon>
        <taxon>Streptosporangiales</taxon>
        <taxon>Streptosporangiaceae</taxon>
        <taxon>Microtetraspora</taxon>
    </lineage>
</organism>
<proteinExistence type="predicted"/>
<name>A0ABW6T0F5_9ACTN</name>
<evidence type="ECO:0000313" key="2">
    <source>
        <dbReference type="EMBL" id="MFF3670759.1"/>
    </source>
</evidence>
<sequence>MGKPTTGDEMHNSTAPATRPPRTAPERTSDGAGHRDEPDIGRETALAPAPTGYDVAFTTRTRSRSRRAWGPVHDAHNATTFTTRVEEEGQEVLPSRFSGEARAEIPVPYVLATTRKWIEAFGVRTPGADGQLGRARASAKHAEFTPRATTSTPRMGS</sequence>
<keyword evidence="3" id="KW-1185">Reference proteome</keyword>
<dbReference type="Proteomes" id="UP001602013">
    <property type="component" value="Unassembled WGS sequence"/>
</dbReference>